<accession>A0A9Q8ZLI7</accession>
<dbReference type="InterPro" id="IPR029017">
    <property type="entry name" value="Enolase-like_N"/>
</dbReference>
<sequence>MSLEGRVFGITGGASGIGLATAQIISKRGGTVCIGDVDHAALKEAESYFLAQNVPFSVTSLDVSDKSQVESWVQGIVNQFGRLDGAANVAGIIGKDHGVKTVSELDDEQWNRIIAVNLTGCMYCLRAELNHISTGGSIVNVASIHGTTGMARHGAYAASKHGVIGLTRAAAKENGAAEIRINAVAPGAIYTPMMQRFWEEAKRPADAPFDDPSAFQRQGMAEEVANSSYPSMGKIVSIEHFRVPPRWLFVKITDDTGAVGWGEASLEGHTNAVEGCLNSWFERYKGLDAEDIENIWQLSWRGGFYRGGPVFMSALAGIDIALWDMKGGKVRNKIRVYAWIGGDRPNEVEAQAIARKEQGFRTVKMNGTGDIAWLDSPSVLKEVVSRLETVKAIGLDAAVDFHGRVHKPMAKRLAKALTPYDPLFIEEPLLSEHPGGIKQLSDLTTIPIALGERLYSRWDVRPFLENSAVDILQPDICHVGGISEMRRIAAACETYDVGVAPHCPLGPIALAANIHVDATLPNFAIQEMGIGMHYNNTGQNITSYIKNPEVWTIRDGHIDILSGPGLGIDINEEEIRRLSKETKTWPVPEFRGPCGELREW</sequence>
<dbReference type="OrthoDB" id="2579025at2759"/>
<dbReference type="Gene3D" id="3.30.390.10">
    <property type="entry name" value="Enolase-like, N-terminal domain"/>
    <property type="match status" value="1"/>
</dbReference>
<dbReference type="Pfam" id="PF13561">
    <property type="entry name" value="adh_short_C2"/>
    <property type="match status" value="1"/>
</dbReference>
<keyword evidence="6" id="KW-1185">Reference proteome</keyword>
<dbReference type="Gene3D" id="3.40.50.720">
    <property type="entry name" value="NAD(P)-binding Rossmann-like Domain"/>
    <property type="match status" value="1"/>
</dbReference>
<organism evidence="5 6">
    <name type="scientific">Curvularia clavata</name>
    <dbReference type="NCBI Taxonomy" id="95742"/>
    <lineage>
        <taxon>Eukaryota</taxon>
        <taxon>Fungi</taxon>
        <taxon>Dikarya</taxon>
        <taxon>Ascomycota</taxon>
        <taxon>Pezizomycotina</taxon>
        <taxon>Dothideomycetes</taxon>
        <taxon>Pleosporomycetidae</taxon>
        <taxon>Pleosporales</taxon>
        <taxon>Pleosporineae</taxon>
        <taxon>Pleosporaceae</taxon>
        <taxon>Curvularia</taxon>
    </lineage>
</organism>
<dbReference type="Gene3D" id="3.20.20.120">
    <property type="entry name" value="Enolase-like C-terminal domain"/>
    <property type="match status" value="1"/>
</dbReference>
<dbReference type="InterPro" id="IPR013342">
    <property type="entry name" value="Mandelate_racemase_C"/>
</dbReference>
<dbReference type="InterPro" id="IPR034593">
    <property type="entry name" value="DgoD-like"/>
</dbReference>
<comment type="cofactor">
    <cofactor evidence="1">
        <name>Mg(2+)</name>
        <dbReference type="ChEBI" id="CHEBI:18420"/>
    </cofactor>
</comment>
<evidence type="ECO:0000259" key="4">
    <source>
        <dbReference type="SMART" id="SM00922"/>
    </source>
</evidence>
<proteinExistence type="predicted"/>
<reference evidence="5" key="1">
    <citation type="submission" date="2021-12" db="EMBL/GenBank/DDBJ databases">
        <title>Curvularia clavata genome.</title>
        <authorList>
            <person name="Cao Y."/>
        </authorList>
    </citation>
    <scope>NUCLEOTIDE SEQUENCE</scope>
    <source>
        <strain evidence="5">Yc1106</strain>
    </source>
</reference>
<name>A0A9Q8ZLI7_CURCL</name>
<dbReference type="CDD" id="cd05233">
    <property type="entry name" value="SDR_c"/>
    <property type="match status" value="1"/>
</dbReference>
<dbReference type="NCBIfam" id="NF010624">
    <property type="entry name" value="PRK14017.1"/>
    <property type="match status" value="1"/>
</dbReference>
<dbReference type="InterPro" id="IPR029065">
    <property type="entry name" value="Enolase_C-like"/>
</dbReference>
<dbReference type="PANTHER" id="PTHR48080:SF2">
    <property type="entry name" value="D-GALACTONATE DEHYDRATASE"/>
    <property type="match status" value="1"/>
</dbReference>
<keyword evidence="2" id="KW-0521">NADP</keyword>
<keyword evidence="3" id="KW-0456">Lyase</keyword>
<dbReference type="SFLD" id="SFLDG00179">
    <property type="entry name" value="mandelate_racemase"/>
    <property type="match status" value="1"/>
</dbReference>
<dbReference type="SUPFAM" id="SSF54826">
    <property type="entry name" value="Enolase N-terminal domain-like"/>
    <property type="match status" value="1"/>
</dbReference>
<dbReference type="PRINTS" id="PR00081">
    <property type="entry name" value="GDHRDH"/>
</dbReference>
<gene>
    <name evidence="5" type="ORF">yc1106_10162</name>
</gene>
<dbReference type="Pfam" id="PF13378">
    <property type="entry name" value="MR_MLE_C"/>
    <property type="match status" value="1"/>
</dbReference>
<dbReference type="GO" id="GO:0016829">
    <property type="term" value="F:lyase activity"/>
    <property type="evidence" value="ECO:0007669"/>
    <property type="project" value="UniProtKB-KW"/>
</dbReference>
<evidence type="ECO:0000313" key="5">
    <source>
        <dbReference type="EMBL" id="USP82888.1"/>
    </source>
</evidence>
<dbReference type="InterPro" id="IPR036849">
    <property type="entry name" value="Enolase-like_C_sf"/>
</dbReference>
<protein>
    <submittedName>
        <fullName evidence="5">Galactonate dehydratase</fullName>
    </submittedName>
</protein>
<evidence type="ECO:0000256" key="2">
    <source>
        <dbReference type="ARBA" id="ARBA00022857"/>
    </source>
</evidence>
<dbReference type="PROSITE" id="PS00061">
    <property type="entry name" value="ADH_SHORT"/>
    <property type="match status" value="1"/>
</dbReference>
<dbReference type="SFLD" id="SFLDS00001">
    <property type="entry name" value="Enolase"/>
    <property type="match status" value="1"/>
</dbReference>
<dbReference type="VEuPathDB" id="FungiDB:yc1106_10162"/>
<dbReference type="FunFam" id="3.40.50.720:FF:000084">
    <property type="entry name" value="Short-chain dehydrogenase reductase"/>
    <property type="match status" value="1"/>
</dbReference>
<dbReference type="EMBL" id="CP089281">
    <property type="protein sequence ID" value="USP82888.1"/>
    <property type="molecule type" value="Genomic_DNA"/>
</dbReference>
<dbReference type="SUPFAM" id="SSF51604">
    <property type="entry name" value="Enolase C-terminal domain-like"/>
    <property type="match status" value="1"/>
</dbReference>
<dbReference type="InterPro" id="IPR002347">
    <property type="entry name" value="SDR_fam"/>
</dbReference>
<dbReference type="PRINTS" id="PR00080">
    <property type="entry name" value="SDRFAMILY"/>
</dbReference>
<dbReference type="Proteomes" id="UP001056012">
    <property type="component" value="Chromosome 8"/>
</dbReference>
<dbReference type="InterPro" id="IPR036291">
    <property type="entry name" value="NAD(P)-bd_dom_sf"/>
</dbReference>
<feature type="domain" description="Mandelate racemase/muconate lactonizing enzyme C-terminal" evidence="4">
    <location>
        <begin position="345"/>
        <end position="447"/>
    </location>
</feature>
<dbReference type="AlphaFoldDB" id="A0A9Q8ZLI7"/>
<evidence type="ECO:0000256" key="3">
    <source>
        <dbReference type="ARBA" id="ARBA00023239"/>
    </source>
</evidence>
<evidence type="ECO:0000313" key="6">
    <source>
        <dbReference type="Proteomes" id="UP001056012"/>
    </source>
</evidence>
<dbReference type="InterPro" id="IPR013341">
    <property type="entry name" value="Mandelate_racemase_N_dom"/>
</dbReference>
<dbReference type="PANTHER" id="PTHR48080">
    <property type="entry name" value="D-GALACTONATE DEHYDRATASE-RELATED"/>
    <property type="match status" value="1"/>
</dbReference>
<evidence type="ECO:0000256" key="1">
    <source>
        <dbReference type="ARBA" id="ARBA00001946"/>
    </source>
</evidence>
<dbReference type="InterPro" id="IPR020904">
    <property type="entry name" value="Sc_DH/Rdtase_CS"/>
</dbReference>
<dbReference type="SMART" id="SM00922">
    <property type="entry name" value="MR_MLE"/>
    <property type="match status" value="1"/>
</dbReference>
<dbReference type="Pfam" id="PF02746">
    <property type="entry name" value="MR_MLE_N"/>
    <property type="match status" value="1"/>
</dbReference>
<dbReference type="SUPFAM" id="SSF51735">
    <property type="entry name" value="NAD(P)-binding Rossmann-fold domains"/>
    <property type="match status" value="1"/>
</dbReference>